<dbReference type="EMBL" id="SRRM01000021">
    <property type="protein sequence ID" value="TKY85001.1"/>
    <property type="molecule type" value="Genomic_DNA"/>
</dbReference>
<sequence>MYQDDRSSPTLVTTAQTDAPDTWDSDFLQSRVPYGSSQKHPKSSFDVIDSDSDSENVIDSTSGNDDDVDMHDTQADKGKVLLIGRDGSEFHCTRSDIEKRSTVLLDMITWERKQARIRLQLPKDEVSLLADTMSSSDLLQIGHWQCRSLEYLVRALELYEFYGCSGYDIDGIQMAILEQLRDGTGDPRFALDDARFALKLRALALYHDMSWLLSVIDQESPAQVRAFYGGDDDLQPRKWRKVSKSSAVEMKPPFTS</sequence>
<evidence type="ECO:0000313" key="3">
    <source>
        <dbReference type="Proteomes" id="UP000306050"/>
    </source>
</evidence>
<keyword evidence="3" id="KW-1185">Reference proteome</keyword>
<dbReference type="AlphaFoldDB" id="A0A4U7KLC0"/>
<comment type="caution">
    <text evidence="2">The sequence shown here is derived from an EMBL/GenBank/DDBJ whole genome shotgun (WGS) entry which is preliminary data.</text>
</comment>
<feature type="compositionally biased region" description="Polar residues" evidence="1">
    <location>
        <begin position="8"/>
        <end position="19"/>
    </location>
</feature>
<feature type="region of interest" description="Disordered" evidence="1">
    <location>
        <begin position="1"/>
        <end position="71"/>
    </location>
</feature>
<accession>A0A4U7KLC0</accession>
<dbReference type="GeneID" id="40728976"/>
<reference evidence="2 3" key="1">
    <citation type="submission" date="2019-05" db="EMBL/GenBank/DDBJ databases">
        <title>Sporisorium graminicola CBS 10092 draft sequencing and annotation.</title>
        <authorList>
            <person name="Solano-Gonzalez S."/>
            <person name="Caddick M.X."/>
            <person name="Darby A."/>
        </authorList>
    </citation>
    <scope>NUCLEOTIDE SEQUENCE [LARGE SCALE GENOMIC DNA]</scope>
    <source>
        <strain evidence="2 3">CBS 10092</strain>
    </source>
</reference>
<gene>
    <name evidence="2" type="ORF">EX895_006081</name>
</gene>
<dbReference type="OrthoDB" id="2549754at2759"/>
<protein>
    <submittedName>
        <fullName evidence="2">Uncharacterized protein</fullName>
    </submittedName>
</protein>
<evidence type="ECO:0000256" key="1">
    <source>
        <dbReference type="SAM" id="MobiDB-lite"/>
    </source>
</evidence>
<evidence type="ECO:0000313" key="2">
    <source>
        <dbReference type="EMBL" id="TKY85001.1"/>
    </source>
</evidence>
<name>A0A4U7KLC0_9BASI</name>
<dbReference type="Proteomes" id="UP000306050">
    <property type="component" value="Chromosome SGRAM_8"/>
</dbReference>
<dbReference type="RefSeq" id="XP_029736986.1">
    <property type="nucleotide sequence ID" value="XM_029886673.1"/>
</dbReference>
<proteinExistence type="predicted"/>
<organism evidence="2 3">
    <name type="scientific">Sporisorium graminicola</name>
    <dbReference type="NCBI Taxonomy" id="280036"/>
    <lineage>
        <taxon>Eukaryota</taxon>
        <taxon>Fungi</taxon>
        <taxon>Dikarya</taxon>
        <taxon>Basidiomycota</taxon>
        <taxon>Ustilaginomycotina</taxon>
        <taxon>Ustilaginomycetes</taxon>
        <taxon>Ustilaginales</taxon>
        <taxon>Ustilaginaceae</taxon>
        <taxon>Sporisorium</taxon>
    </lineage>
</organism>
<dbReference type="KEGG" id="sgra:EX895_006081"/>